<dbReference type="CDD" id="cd00383">
    <property type="entry name" value="trans_reg_C"/>
    <property type="match status" value="1"/>
</dbReference>
<keyword evidence="5" id="KW-0804">Transcription</keyword>
<keyword evidence="3" id="KW-0805">Transcription regulation</keyword>
<dbReference type="InterPro" id="IPR036388">
    <property type="entry name" value="WH-like_DNA-bd_sf"/>
</dbReference>
<evidence type="ECO:0000259" key="9">
    <source>
        <dbReference type="PROSITE" id="PS51755"/>
    </source>
</evidence>
<name>A0A1F7YJ35_9BACT</name>
<dbReference type="CDD" id="cd17625">
    <property type="entry name" value="REC_OmpR_DrrD-like"/>
    <property type="match status" value="1"/>
</dbReference>
<evidence type="ECO:0000256" key="7">
    <source>
        <dbReference type="PROSITE-ProRule" id="PRU01091"/>
    </source>
</evidence>
<dbReference type="Pfam" id="PF00072">
    <property type="entry name" value="Response_reg"/>
    <property type="match status" value="1"/>
</dbReference>
<gene>
    <name evidence="10" type="ORF">A2628_05655</name>
</gene>
<dbReference type="Pfam" id="PF00486">
    <property type="entry name" value="Trans_reg_C"/>
    <property type="match status" value="1"/>
</dbReference>
<dbReference type="PROSITE" id="PS51755">
    <property type="entry name" value="OMPR_PHOB"/>
    <property type="match status" value="1"/>
</dbReference>
<keyword evidence="4 7" id="KW-0238">DNA-binding</keyword>
<reference evidence="10 11" key="1">
    <citation type="journal article" date="2016" name="Nat. Commun.">
        <title>Thousands of microbial genomes shed light on interconnected biogeochemical processes in an aquifer system.</title>
        <authorList>
            <person name="Anantharaman K."/>
            <person name="Brown C.T."/>
            <person name="Hug L.A."/>
            <person name="Sharon I."/>
            <person name="Castelle C.J."/>
            <person name="Probst A.J."/>
            <person name="Thomas B.C."/>
            <person name="Singh A."/>
            <person name="Wilkins M.J."/>
            <person name="Karaoz U."/>
            <person name="Brodie E.L."/>
            <person name="Williams K.H."/>
            <person name="Hubbard S.S."/>
            <person name="Banfield J.F."/>
        </authorList>
    </citation>
    <scope>NUCLEOTIDE SEQUENCE [LARGE SCALE GENOMIC DNA]</scope>
</reference>
<dbReference type="InterPro" id="IPR001867">
    <property type="entry name" value="OmpR/PhoB-type_DNA-bd"/>
</dbReference>
<dbReference type="Proteomes" id="UP000179221">
    <property type="component" value="Unassembled WGS sequence"/>
</dbReference>
<keyword evidence="1 6" id="KW-0597">Phosphoprotein</keyword>
<dbReference type="SMART" id="SM00448">
    <property type="entry name" value="REC"/>
    <property type="match status" value="1"/>
</dbReference>
<dbReference type="GO" id="GO:0032993">
    <property type="term" value="C:protein-DNA complex"/>
    <property type="evidence" value="ECO:0007669"/>
    <property type="project" value="TreeGrafter"/>
</dbReference>
<keyword evidence="2" id="KW-0902">Two-component regulatory system</keyword>
<dbReference type="PANTHER" id="PTHR48111">
    <property type="entry name" value="REGULATOR OF RPOS"/>
    <property type="match status" value="1"/>
</dbReference>
<dbReference type="GO" id="GO:0005829">
    <property type="term" value="C:cytosol"/>
    <property type="evidence" value="ECO:0007669"/>
    <property type="project" value="TreeGrafter"/>
</dbReference>
<evidence type="ECO:0000256" key="4">
    <source>
        <dbReference type="ARBA" id="ARBA00023125"/>
    </source>
</evidence>
<feature type="domain" description="OmpR/PhoB-type" evidence="9">
    <location>
        <begin position="124"/>
        <end position="224"/>
    </location>
</feature>
<dbReference type="FunFam" id="3.40.50.2300:FF:000002">
    <property type="entry name" value="DNA-binding response regulator PhoP"/>
    <property type="match status" value="1"/>
</dbReference>
<dbReference type="PANTHER" id="PTHR48111:SF22">
    <property type="entry name" value="REGULATOR OF RPOS"/>
    <property type="match status" value="1"/>
</dbReference>
<evidence type="ECO:0000256" key="5">
    <source>
        <dbReference type="ARBA" id="ARBA00023163"/>
    </source>
</evidence>
<dbReference type="EMBL" id="MGGL01000008">
    <property type="protein sequence ID" value="OGM26899.1"/>
    <property type="molecule type" value="Genomic_DNA"/>
</dbReference>
<dbReference type="FunFam" id="1.10.10.10:FF:000005">
    <property type="entry name" value="Two-component system response regulator"/>
    <property type="match status" value="1"/>
</dbReference>
<dbReference type="InterPro" id="IPR011006">
    <property type="entry name" value="CheY-like_superfamily"/>
</dbReference>
<evidence type="ECO:0000256" key="6">
    <source>
        <dbReference type="PROSITE-ProRule" id="PRU00169"/>
    </source>
</evidence>
<evidence type="ECO:0000313" key="10">
    <source>
        <dbReference type="EMBL" id="OGM26899.1"/>
    </source>
</evidence>
<dbReference type="Gene3D" id="3.40.50.2300">
    <property type="match status" value="1"/>
</dbReference>
<dbReference type="InterPro" id="IPR039420">
    <property type="entry name" value="WalR-like"/>
</dbReference>
<accession>A0A1F7YJ35</accession>
<protein>
    <submittedName>
        <fullName evidence="10">DNA-binding response regulator</fullName>
    </submittedName>
</protein>
<feature type="modified residue" description="4-aspartylphosphate" evidence="6">
    <location>
        <position position="51"/>
    </location>
</feature>
<dbReference type="GO" id="GO:0000976">
    <property type="term" value="F:transcription cis-regulatory region binding"/>
    <property type="evidence" value="ECO:0007669"/>
    <property type="project" value="TreeGrafter"/>
</dbReference>
<proteinExistence type="predicted"/>
<evidence type="ECO:0000256" key="3">
    <source>
        <dbReference type="ARBA" id="ARBA00023015"/>
    </source>
</evidence>
<sequence>MRLLLVEDEKKLALSLKKALESESFAVDTAYDGEDALDKATFEPYDLIVLDIGLPKINGFEVTKKLREEKVPTPILMLTAKDTISDKVKGLNMGADDYLPKPFDFDELLARIRALSRRGKDEPKIRLSVDNLSLDPVTHVATRTNKELKLTAKEYALLEYLMRNQNHILSKTQILEHVWDIETDPFTNVVDVYIGYLRNKVDKDFPKEIPLIETVKGIGYRISNKK</sequence>
<dbReference type="GO" id="GO:0000156">
    <property type="term" value="F:phosphorelay response regulator activity"/>
    <property type="evidence" value="ECO:0007669"/>
    <property type="project" value="TreeGrafter"/>
</dbReference>
<dbReference type="SMART" id="SM00862">
    <property type="entry name" value="Trans_reg_C"/>
    <property type="match status" value="1"/>
</dbReference>
<dbReference type="Gene3D" id="6.10.250.690">
    <property type="match status" value="1"/>
</dbReference>
<dbReference type="PROSITE" id="PS50110">
    <property type="entry name" value="RESPONSE_REGULATORY"/>
    <property type="match status" value="1"/>
</dbReference>
<feature type="domain" description="Response regulatory" evidence="8">
    <location>
        <begin position="2"/>
        <end position="116"/>
    </location>
</feature>
<dbReference type="SUPFAM" id="SSF52172">
    <property type="entry name" value="CheY-like"/>
    <property type="match status" value="1"/>
</dbReference>
<comment type="caution">
    <text evidence="10">The sequence shown here is derived from an EMBL/GenBank/DDBJ whole genome shotgun (WGS) entry which is preliminary data.</text>
</comment>
<evidence type="ECO:0000259" key="8">
    <source>
        <dbReference type="PROSITE" id="PS50110"/>
    </source>
</evidence>
<dbReference type="GO" id="GO:0006355">
    <property type="term" value="P:regulation of DNA-templated transcription"/>
    <property type="evidence" value="ECO:0007669"/>
    <property type="project" value="InterPro"/>
</dbReference>
<evidence type="ECO:0000256" key="2">
    <source>
        <dbReference type="ARBA" id="ARBA00023012"/>
    </source>
</evidence>
<evidence type="ECO:0000313" key="11">
    <source>
        <dbReference type="Proteomes" id="UP000179221"/>
    </source>
</evidence>
<dbReference type="Gene3D" id="1.10.10.10">
    <property type="entry name" value="Winged helix-like DNA-binding domain superfamily/Winged helix DNA-binding domain"/>
    <property type="match status" value="1"/>
</dbReference>
<dbReference type="InterPro" id="IPR001789">
    <property type="entry name" value="Sig_transdc_resp-reg_receiver"/>
</dbReference>
<evidence type="ECO:0000256" key="1">
    <source>
        <dbReference type="ARBA" id="ARBA00022553"/>
    </source>
</evidence>
<dbReference type="AlphaFoldDB" id="A0A1F7YJ35"/>
<organism evidence="10 11">
    <name type="scientific">Candidatus Woesebacteria bacterium RIFCSPHIGHO2_01_FULL_40_22</name>
    <dbReference type="NCBI Taxonomy" id="1802499"/>
    <lineage>
        <taxon>Bacteria</taxon>
        <taxon>Candidatus Woeseibacteriota</taxon>
    </lineage>
</organism>
<feature type="DNA-binding region" description="OmpR/PhoB-type" evidence="7">
    <location>
        <begin position="124"/>
        <end position="224"/>
    </location>
</feature>